<dbReference type="Proteomes" id="UP000239156">
    <property type="component" value="Unassembled WGS sequence"/>
</dbReference>
<evidence type="ECO:0000313" key="9">
    <source>
        <dbReference type="Proteomes" id="UP000239156"/>
    </source>
</evidence>
<name>A0A2S4UKH0_9BASI</name>
<evidence type="ECO:0000256" key="2">
    <source>
        <dbReference type="ARBA" id="ARBA00007049"/>
    </source>
</evidence>
<keyword evidence="3 7" id="KW-0812">Transmembrane</keyword>
<dbReference type="GO" id="GO:0012505">
    <property type="term" value="C:endomembrane system"/>
    <property type="evidence" value="ECO:0007669"/>
    <property type="project" value="UniProtKB-SubCell"/>
</dbReference>
<keyword evidence="5 7" id="KW-0472">Membrane</keyword>
<organism evidence="8 9">
    <name type="scientific">Puccinia striiformis</name>
    <dbReference type="NCBI Taxonomy" id="27350"/>
    <lineage>
        <taxon>Eukaryota</taxon>
        <taxon>Fungi</taxon>
        <taxon>Dikarya</taxon>
        <taxon>Basidiomycota</taxon>
        <taxon>Pucciniomycotina</taxon>
        <taxon>Pucciniomycetes</taxon>
        <taxon>Pucciniales</taxon>
        <taxon>Pucciniaceae</taxon>
        <taxon>Puccinia</taxon>
    </lineage>
</organism>
<feature type="transmembrane region" description="Helical" evidence="7">
    <location>
        <begin position="369"/>
        <end position="390"/>
    </location>
</feature>
<feature type="transmembrane region" description="Helical" evidence="7">
    <location>
        <begin position="402"/>
        <end position="423"/>
    </location>
</feature>
<evidence type="ECO:0000256" key="1">
    <source>
        <dbReference type="ARBA" id="ARBA00004127"/>
    </source>
</evidence>
<dbReference type="PANTHER" id="PTHR31851">
    <property type="entry name" value="FE(2+)/MN(2+) TRANSPORTER PCL1"/>
    <property type="match status" value="1"/>
</dbReference>
<accession>A0A2S4UKH0</accession>
<evidence type="ECO:0008006" key="10">
    <source>
        <dbReference type="Google" id="ProtNLM"/>
    </source>
</evidence>
<dbReference type="EMBL" id="PKSL01000248">
    <property type="protein sequence ID" value="POV97779.1"/>
    <property type="molecule type" value="Genomic_DNA"/>
</dbReference>
<feature type="compositionally biased region" description="Polar residues" evidence="6">
    <location>
        <begin position="99"/>
        <end position="108"/>
    </location>
</feature>
<dbReference type="VEuPathDB" id="FungiDB:PSTT_14840"/>
<dbReference type="GO" id="GO:0030026">
    <property type="term" value="P:intracellular manganese ion homeostasis"/>
    <property type="evidence" value="ECO:0007669"/>
    <property type="project" value="InterPro"/>
</dbReference>
<feature type="non-terminal residue" evidence="8">
    <location>
        <position position="1"/>
    </location>
</feature>
<dbReference type="InterPro" id="IPR008217">
    <property type="entry name" value="Ccc1_fam"/>
</dbReference>
<sequence>AQRQKLKRATKMVETGKPINQESSSTTSAPPSSVPLAKQQSLRPSTSLTNNNENPNQKQRKVWDYYLDDPTSRPSEESHQADNALKPSSLIGSLSSPSNNDTNNNITPHLNKCDKKSRPGVIQVCCRELRGDDERHLINPDIVRDVIIGLSDGLTVPFGLTAGLSSLGSSRLVVVGGIAELISGAISMGIGGCLASEAERDHFKFLQKTTQDRVRRSCSGEMEREVHEVLGPIGLDESISRTVAAALLRVESEAEESTDDTMEESTAHWVLRASLTVSLWIRHWIARLDVIFSEFHQASKNGLAICSDPLYRSTKHVGITAFLLKFGEGLEEVPESRLYISALTIGLSYFVGGLVPMAPYFFIESAQIALYWSIGIMFITLLIFGVFKAYFTGAKIGLMGYLKASSATIIVGGAAAAASWLIVKTLEKP</sequence>
<comment type="similarity">
    <text evidence="2">Belongs to the CCC1 family.</text>
</comment>
<evidence type="ECO:0000256" key="4">
    <source>
        <dbReference type="ARBA" id="ARBA00022989"/>
    </source>
</evidence>
<dbReference type="VEuPathDB" id="FungiDB:PSHT_06814"/>
<dbReference type="GO" id="GO:0005384">
    <property type="term" value="F:manganese ion transmembrane transporter activity"/>
    <property type="evidence" value="ECO:0007669"/>
    <property type="project" value="InterPro"/>
</dbReference>
<feature type="compositionally biased region" description="Low complexity" evidence="6">
    <location>
        <begin position="87"/>
        <end position="98"/>
    </location>
</feature>
<keyword evidence="9" id="KW-1185">Reference proteome</keyword>
<feature type="region of interest" description="Disordered" evidence="6">
    <location>
        <begin position="1"/>
        <end position="116"/>
    </location>
</feature>
<protein>
    <recommendedName>
        <fullName evidence="10">DUF125-domain-containing protein</fullName>
    </recommendedName>
</protein>
<feature type="compositionally biased region" description="Basic residues" evidence="6">
    <location>
        <begin position="1"/>
        <end position="10"/>
    </location>
</feature>
<comment type="caution">
    <text evidence="8">The sequence shown here is derived from an EMBL/GenBank/DDBJ whole genome shotgun (WGS) entry which is preliminary data.</text>
</comment>
<comment type="subcellular location">
    <subcellularLocation>
        <location evidence="1">Endomembrane system</location>
        <topology evidence="1">Multi-pass membrane protein</topology>
    </subcellularLocation>
</comment>
<feature type="compositionally biased region" description="Polar residues" evidence="6">
    <location>
        <begin position="38"/>
        <end position="57"/>
    </location>
</feature>
<evidence type="ECO:0000256" key="7">
    <source>
        <dbReference type="SAM" id="Phobius"/>
    </source>
</evidence>
<evidence type="ECO:0000256" key="5">
    <source>
        <dbReference type="ARBA" id="ARBA00023136"/>
    </source>
</evidence>
<proteinExistence type="inferred from homology"/>
<feature type="transmembrane region" description="Helical" evidence="7">
    <location>
        <begin position="338"/>
        <end position="363"/>
    </location>
</feature>
<evidence type="ECO:0000256" key="6">
    <source>
        <dbReference type="SAM" id="MobiDB-lite"/>
    </source>
</evidence>
<feature type="compositionally biased region" description="Basic and acidic residues" evidence="6">
    <location>
        <begin position="70"/>
        <end position="80"/>
    </location>
</feature>
<evidence type="ECO:0000313" key="8">
    <source>
        <dbReference type="EMBL" id="POV97779.1"/>
    </source>
</evidence>
<evidence type="ECO:0000256" key="3">
    <source>
        <dbReference type="ARBA" id="ARBA00022692"/>
    </source>
</evidence>
<dbReference type="AlphaFoldDB" id="A0A2S4UKH0"/>
<gene>
    <name evidence="8" type="ORF">PSTT_14840</name>
</gene>
<dbReference type="CDD" id="cd02435">
    <property type="entry name" value="CCC1"/>
    <property type="match status" value="1"/>
</dbReference>
<dbReference type="Pfam" id="PF01988">
    <property type="entry name" value="VIT1"/>
    <property type="match status" value="1"/>
</dbReference>
<reference evidence="8" key="1">
    <citation type="submission" date="2017-12" db="EMBL/GenBank/DDBJ databases">
        <title>Gene loss provides genomic basis for host adaptation in cereal stripe rust fungi.</title>
        <authorList>
            <person name="Xia C."/>
        </authorList>
    </citation>
    <scope>NUCLEOTIDE SEQUENCE [LARGE SCALE GENOMIC DNA]</scope>
    <source>
        <strain evidence="8">93-210</strain>
    </source>
</reference>
<keyword evidence="4 7" id="KW-1133">Transmembrane helix</keyword>